<evidence type="ECO:0008006" key="4">
    <source>
        <dbReference type="Google" id="ProtNLM"/>
    </source>
</evidence>
<protein>
    <recommendedName>
        <fullName evidence="4">DUF4845 domain-containing protein</fullName>
    </recommendedName>
</protein>
<feature type="transmembrane region" description="Helical" evidence="1">
    <location>
        <begin position="12"/>
        <end position="36"/>
    </location>
</feature>
<reference evidence="2" key="1">
    <citation type="submission" date="2021-11" db="EMBL/GenBank/DDBJ databases">
        <authorList>
            <person name="Qingchun L."/>
            <person name="Dong Z."/>
            <person name="Zongwei Q."/>
            <person name="Jia Z."/>
            <person name="Duotao L."/>
        </authorList>
    </citation>
    <scope>NUCLEOTIDE SEQUENCE</scope>
    <source>
        <strain evidence="2">WLY-B-L2</strain>
    </source>
</reference>
<dbReference type="EMBL" id="JAJJPB010000022">
    <property type="protein sequence ID" value="MCC9296027.1"/>
    <property type="molecule type" value="Genomic_DNA"/>
</dbReference>
<evidence type="ECO:0000313" key="3">
    <source>
        <dbReference type="Proteomes" id="UP001165422"/>
    </source>
</evidence>
<dbReference type="Proteomes" id="UP001165422">
    <property type="component" value="Unassembled WGS sequence"/>
</dbReference>
<evidence type="ECO:0000313" key="2">
    <source>
        <dbReference type="EMBL" id="MCC9296027.1"/>
    </source>
</evidence>
<gene>
    <name evidence="2" type="ORF">LN736_14285</name>
</gene>
<name>A0ABS8N897_9CLOT</name>
<keyword evidence="1" id="KW-1133">Transmembrane helix</keyword>
<accession>A0ABS8N897</accession>
<organism evidence="2 3">
    <name type="scientific">Clostridium aromativorans</name>
    <dbReference type="NCBI Taxonomy" id="2836848"/>
    <lineage>
        <taxon>Bacteria</taxon>
        <taxon>Bacillati</taxon>
        <taxon>Bacillota</taxon>
        <taxon>Clostridia</taxon>
        <taxon>Eubacteriales</taxon>
        <taxon>Clostridiaceae</taxon>
        <taxon>Clostridium</taxon>
    </lineage>
</organism>
<evidence type="ECO:0000256" key="1">
    <source>
        <dbReference type="SAM" id="Phobius"/>
    </source>
</evidence>
<keyword evidence="1" id="KW-0472">Membrane</keyword>
<dbReference type="RefSeq" id="WP_179977671.1">
    <property type="nucleotide sequence ID" value="NZ_JAJJPB010000022.1"/>
</dbReference>
<keyword evidence="1" id="KW-0812">Transmembrane</keyword>
<sequence length="162" mass="18394">MLRKVFPKRKKGFVETMLGSLIAIFVLLVVTFTAIVDIKPFYINLQLHQVDRQVSLRMETDGGLTDDTRQYIVDSLSKMNGFDASKLEIKASNTAENHSPNPTDDTNFANYGEPISLTLTYNYTPKKHHLVGWTQVTTENGNVIPITVHWDTTSKRIRTITH</sequence>
<proteinExistence type="predicted"/>
<keyword evidence="3" id="KW-1185">Reference proteome</keyword>
<comment type="caution">
    <text evidence="2">The sequence shown here is derived from an EMBL/GenBank/DDBJ whole genome shotgun (WGS) entry which is preliminary data.</text>
</comment>